<evidence type="ECO:0000259" key="10">
    <source>
        <dbReference type="PROSITE" id="PS50110"/>
    </source>
</evidence>
<evidence type="ECO:0000313" key="12">
    <source>
        <dbReference type="Proteomes" id="UP001595387"/>
    </source>
</evidence>
<evidence type="ECO:0000256" key="3">
    <source>
        <dbReference type="ARBA" id="ARBA00022553"/>
    </source>
</evidence>
<reference evidence="12" key="1">
    <citation type="journal article" date="2019" name="Int. J. Syst. Evol. Microbiol.">
        <title>The Global Catalogue of Microorganisms (GCM) 10K type strain sequencing project: providing services to taxonomists for standard genome sequencing and annotation.</title>
        <authorList>
            <consortium name="The Broad Institute Genomics Platform"/>
            <consortium name="The Broad Institute Genome Sequencing Center for Infectious Disease"/>
            <person name="Wu L."/>
            <person name="Ma J."/>
        </authorList>
    </citation>
    <scope>NUCLEOTIDE SEQUENCE [LARGE SCALE GENOMIC DNA]</scope>
    <source>
        <strain evidence="12">KCTC 13193</strain>
    </source>
</reference>
<dbReference type="EMBL" id="JBHRRZ010000001">
    <property type="protein sequence ID" value="MFC2946823.1"/>
    <property type="molecule type" value="Genomic_DNA"/>
</dbReference>
<dbReference type="InterPro" id="IPR018062">
    <property type="entry name" value="HTH_AraC-typ_CS"/>
</dbReference>
<sequence length="477" mass="55745">MLRLMIIEDELWMRRGLEKILDWNQLNIQLVSSARSGQEALELMEESAPDIIITDIKMPKIDGFGMLNKISEVLEQLPKIIIISGYDDFNYAKKAIRHGVVDYMLKPVDPEELKETIIRSKDLIRREEEESQKLTNLELKNAVHEILAFHSNYSNSESLPSPFYFHVIFSSEPLHESLEKINNKKMYYVSLVIGGHYLTMMGFIQKDALSSYRENHLAKIQKHQAVGVSDMKSNINDNFLVAYKEAEQAFQATYYQNMEYHNVRELTTILSREEETNILTSLQKGDKRTVDRVIDNLLKKHEQLEQKCIILFQLYLLLSRYLTPEQISSSNQSMFFYKLRYVYTLEDLNDVYSTAVDPLIKKLIQNFKPSKTSYIVKAKEYIGAHYNEAALSLDRVAAHLNLSPAYLSFIFKKETGMNFTSHVTRRRVEVAKEYLINSQSPIYEISDKVGYNDTKYFLRVFKKETGFTPNRYRELYK</sequence>
<dbReference type="Gene3D" id="3.40.50.2300">
    <property type="match status" value="1"/>
</dbReference>
<dbReference type="InterPro" id="IPR009057">
    <property type="entry name" value="Homeodomain-like_sf"/>
</dbReference>
<dbReference type="PANTHER" id="PTHR42713:SF3">
    <property type="entry name" value="TRANSCRIPTIONAL REGULATORY PROTEIN HPTR"/>
    <property type="match status" value="1"/>
</dbReference>
<evidence type="ECO:0000256" key="7">
    <source>
        <dbReference type="ARBA" id="ARBA00023163"/>
    </source>
</evidence>
<dbReference type="SUPFAM" id="SSF46689">
    <property type="entry name" value="Homeodomain-like"/>
    <property type="match status" value="2"/>
</dbReference>
<keyword evidence="2" id="KW-0963">Cytoplasm</keyword>
<dbReference type="SMART" id="SM00448">
    <property type="entry name" value="REC"/>
    <property type="match status" value="1"/>
</dbReference>
<dbReference type="InterPro" id="IPR018060">
    <property type="entry name" value="HTH_AraC"/>
</dbReference>
<dbReference type="Gene3D" id="1.10.10.60">
    <property type="entry name" value="Homeodomain-like"/>
    <property type="match status" value="2"/>
</dbReference>
<dbReference type="PROSITE" id="PS00041">
    <property type="entry name" value="HTH_ARAC_FAMILY_1"/>
    <property type="match status" value="1"/>
</dbReference>
<dbReference type="PRINTS" id="PR00032">
    <property type="entry name" value="HTHARAC"/>
</dbReference>
<accession>A0ABV7A1R9</accession>
<evidence type="ECO:0000256" key="8">
    <source>
        <dbReference type="PROSITE-ProRule" id="PRU00169"/>
    </source>
</evidence>
<dbReference type="SUPFAM" id="SSF52172">
    <property type="entry name" value="CheY-like"/>
    <property type="match status" value="1"/>
</dbReference>
<dbReference type="PANTHER" id="PTHR42713">
    <property type="entry name" value="HISTIDINE KINASE-RELATED"/>
    <property type="match status" value="1"/>
</dbReference>
<dbReference type="PROSITE" id="PS50110">
    <property type="entry name" value="RESPONSE_REGULATORY"/>
    <property type="match status" value="1"/>
</dbReference>
<keyword evidence="12" id="KW-1185">Reference proteome</keyword>
<dbReference type="Pfam" id="PF00072">
    <property type="entry name" value="Response_reg"/>
    <property type="match status" value="1"/>
</dbReference>
<protein>
    <submittedName>
        <fullName evidence="11">Response regulator</fullName>
    </submittedName>
</protein>
<keyword evidence="6" id="KW-0238">DNA-binding</keyword>
<evidence type="ECO:0000256" key="2">
    <source>
        <dbReference type="ARBA" id="ARBA00022490"/>
    </source>
</evidence>
<gene>
    <name evidence="11" type="ORF">ACFODW_00385</name>
</gene>
<feature type="domain" description="HTH araC/xylS-type" evidence="9">
    <location>
        <begin position="376"/>
        <end position="475"/>
    </location>
</feature>
<dbReference type="InterPro" id="IPR051552">
    <property type="entry name" value="HptR"/>
</dbReference>
<dbReference type="RefSeq" id="WP_390301219.1">
    <property type="nucleotide sequence ID" value="NZ_JBHRRZ010000001.1"/>
</dbReference>
<feature type="domain" description="Response regulatory" evidence="10">
    <location>
        <begin position="3"/>
        <end position="121"/>
    </location>
</feature>
<keyword evidence="5" id="KW-0805">Transcription regulation</keyword>
<keyword evidence="3 8" id="KW-0597">Phosphoprotein</keyword>
<dbReference type="InterPro" id="IPR011006">
    <property type="entry name" value="CheY-like_superfamily"/>
</dbReference>
<dbReference type="PROSITE" id="PS01124">
    <property type="entry name" value="HTH_ARAC_FAMILY_2"/>
    <property type="match status" value="1"/>
</dbReference>
<dbReference type="Pfam" id="PF12833">
    <property type="entry name" value="HTH_18"/>
    <property type="match status" value="1"/>
</dbReference>
<name>A0ABV7A1R9_9BACI</name>
<evidence type="ECO:0000256" key="4">
    <source>
        <dbReference type="ARBA" id="ARBA00023012"/>
    </source>
</evidence>
<dbReference type="InterPro" id="IPR020449">
    <property type="entry name" value="Tscrpt_reg_AraC-type_HTH"/>
</dbReference>
<proteinExistence type="predicted"/>
<dbReference type="Proteomes" id="UP001595387">
    <property type="component" value="Unassembled WGS sequence"/>
</dbReference>
<dbReference type="SMART" id="SM00342">
    <property type="entry name" value="HTH_ARAC"/>
    <property type="match status" value="1"/>
</dbReference>
<organism evidence="11 12">
    <name type="scientific">Virgibacillus sediminis</name>
    <dbReference type="NCBI Taxonomy" id="202260"/>
    <lineage>
        <taxon>Bacteria</taxon>
        <taxon>Bacillati</taxon>
        <taxon>Bacillota</taxon>
        <taxon>Bacilli</taxon>
        <taxon>Bacillales</taxon>
        <taxon>Bacillaceae</taxon>
        <taxon>Virgibacillus</taxon>
    </lineage>
</organism>
<evidence type="ECO:0000256" key="6">
    <source>
        <dbReference type="ARBA" id="ARBA00023125"/>
    </source>
</evidence>
<evidence type="ECO:0000313" key="11">
    <source>
        <dbReference type="EMBL" id="MFC2946823.1"/>
    </source>
</evidence>
<comment type="caution">
    <text evidence="11">The sequence shown here is derived from an EMBL/GenBank/DDBJ whole genome shotgun (WGS) entry which is preliminary data.</text>
</comment>
<evidence type="ECO:0000256" key="5">
    <source>
        <dbReference type="ARBA" id="ARBA00023015"/>
    </source>
</evidence>
<feature type="modified residue" description="4-aspartylphosphate" evidence="8">
    <location>
        <position position="55"/>
    </location>
</feature>
<keyword evidence="4" id="KW-0902">Two-component regulatory system</keyword>
<dbReference type="InterPro" id="IPR001789">
    <property type="entry name" value="Sig_transdc_resp-reg_receiver"/>
</dbReference>
<dbReference type="CDD" id="cd17536">
    <property type="entry name" value="REC_YesN-like"/>
    <property type="match status" value="1"/>
</dbReference>
<keyword evidence="7" id="KW-0804">Transcription</keyword>
<evidence type="ECO:0000259" key="9">
    <source>
        <dbReference type="PROSITE" id="PS01124"/>
    </source>
</evidence>
<comment type="subcellular location">
    <subcellularLocation>
        <location evidence="1">Cytoplasm</location>
    </subcellularLocation>
</comment>
<evidence type="ECO:0000256" key="1">
    <source>
        <dbReference type="ARBA" id="ARBA00004496"/>
    </source>
</evidence>